<dbReference type="Pfam" id="PF13460">
    <property type="entry name" value="NAD_binding_10"/>
    <property type="match status" value="1"/>
</dbReference>
<sequence>MTIVVTGATGQLGHLVVEHLLRRGADPQDVVATGRDVTKAADLEQRGVRVEQADYSDAARMRAVLEGADRVLLVSGSEVGQRVPQHTTAVEAARDAGVGLLVYTSITHADSSPMQLAQEHRATEQLVRDAGLPWVFLRNGWYLENYTPQIPTYLETGAVVGAAGDGKVSGATRSDYADAAAAVLLADDVTPGTVHELGGPAFTLADLAATVADASGSQVVYRDLPPAELTSVLEGAGLPAPVASMLADSDEGIARGDLEVPTADLERLIGRRPEAMEDVVRAAVAALRAASPA</sequence>
<feature type="domain" description="NAD(P)-binding" evidence="1">
    <location>
        <begin position="7"/>
        <end position="184"/>
    </location>
</feature>
<dbReference type="EMBL" id="JAGSNF010000020">
    <property type="protein sequence ID" value="MBR7744382.1"/>
    <property type="molecule type" value="Genomic_DNA"/>
</dbReference>
<reference evidence="2" key="1">
    <citation type="submission" date="2021-04" db="EMBL/GenBank/DDBJ databases">
        <title>Phycicoccus avicenniae sp. nov., a novel endophytic actinomycetes isolated from branch of Avicennia mariana.</title>
        <authorList>
            <person name="Tuo L."/>
        </authorList>
    </citation>
    <scope>NUCLEOTIDE SEQUENCE</scope>
    <source>
        <strain evidence="2">BSK3Z-2</strain>
    </source>
</reference>
<evidence type="ECO:0000313" key="2">
    <source>
        <dbReference type="EMBL" id="MBR7744382.1"/>
    </source>
</evidence>
<name>A0A941I0R1_9MICO</name>
<proteinExistence type="predicted"/>
<evidence type="ECO:0000313" key="3">
    <source>
        <dbReference type="Proteomes" id="UP000677016"/>
    </source>
</evidence>
<dbReference type="RefSeq" id="WP_211603909.1">
    <property type="nucleotide sequence ID" value="NZ_JAGSNF010000020.1"/>
</dbReference>
<dbReference type="SUPFAM" id="SSF51735">
    <property type="entry name" value="NAD(P)-binding Rossmann-fold domains"/>
    <property type="match status" value="1"/>
</dbReference>
<dbReference type="CDD" id="cd05269">
    <property type="entry name" value="TMR_SDR_a"/>
    <property type="match status" value="1"/>
</dbReference>
<dbReference type="InterPro" id="IPR036291">
    <property type="entry name" value="NAD(P)-bd_dom_sf"/>
</dbReference>
<dbReference type="AlphaFoldDB" id="A0A941I0R1"/>
<dbReference type="InterPro" id="IPR016040">
    <property type="entry name" value="NAD(P)-bd_dom"/>
</dbReference>
<dbReference type="InterPro" id="IPR052718">
    <property type="entry name" value="NmrA-type_oxidoreductase"/>
</dbReference>
<evidence type="ECO:0000259" key="1">
    <source>
        <dbReference type="Pfam" id="PF13460"/>
    </source>
</evidence>
<dbReference type="PANTHER" id="PTHR47129">
    <property type="entry name" value="QUINONE OXIDOREDUCTASE 2"/>
    <property type="match status" value="1"/>
</dbReference>
<dbReference type="Proteomes" id="UP000677016">
    <property type="component" value="Unassembled WGS sequence"/>
</dbReference>
<comment type="caution">
    <text evidence="2">The sequence shown here is derived from an EMBL/GenBank/DDBJ whole genome shotgun (WGS) entry which is preliminary data.</text>
</comment>
<organism evidence="2 3">
    <name type="scientific">Phycicoccus avicenniae</name>
    <dbReference type="NCBI Taxonomy" id="2828860"/>
    <lineage>
        <taxon>Bacteria</taxon>
        <taxon>Bacillati</taxon>
        <taxon>Actinomycetota</taxon>
        <taxon>Actinomycetes</taxon>
        <taxon>Micrococcales</taxon>
        <taxon>Intrasporangiaceae</taxon>
        <taxon>Phycicoccus</taxon>
    </lineage>
</organism>
<protein>
    <submittedName>
        <fullName evidence="2">SDR family oxidoreductase</fullName>
    </submittedName>
</protein>
<dbReference type="Gene3D" id="3.40.50.720">
    <property type="entry name" value="NAD(P)-binding Rossmann-like Domain"/>
    <property type="match status" value="1"/>
</dbReference>
<dbReference type="PANTHER" id="PTHR47129:SF1">
    <property type="entry name" value="NMRA-LIKE DOMAIN-CONTAINING PROTEIN"/>
    <property type="match status" value="1"/>
</dbReference>
<keyword evidence="3" id="KW-1185">Reference proteome</keyword>
<accession>A0A941I0R1</accession>
<dbReference type="Gene3D" id="3.90.25.10">
    <property type="entry name" value="UDP-galactose 4-epimerase, domain 1"/>
    <property type="match status" value="1"/>
</dbReference>
<gene>
    <name evidence="2" type="ORF">KC207_13895</name>
</gene>